<evidence type="ECO:0000256" key="4">
    <source>
        <dbReference type="ARBA" id="ARBA00022989"/>
    </source>
</evidence>
<evidence type="ECO:0000256" key="1">
    <source>
        <dbReference type="ARBA" id="ARBA00004651"/>
    </source>
</evidence>
<keyword evidence="5 6" id="KW-0472">Membrane</keyword>
<feature type="transmembrane region" description="Helical" evidence="6">
    <location>
        <begin position="281"/>
        <end position="313"/>
    </location>
</feature>
<evidence type="ECO:0000313" key="7">
    <source>
        <dbReference type="EMBL" id="MEE7493371.1"/>
    </source>
</evidence>
<evidence type="ECO:0000256" key="5">
    <source>
        <dbReference type="ARBA" id="ARBA00023136"/>
    </source>
</evidence>
<proteinExistence type="predicted"/>
<dbReference type="Proteomes" id="UP001355206">
    <property type="component" value="Unassembled WGS sequence"/>
</dbReference>
<evidence type="ECO:0000256" key="6">
    <source>
        <dbReference type="SAM" id="Phobius"/>
    </source>
</evidence>
<feature type="transmembrane region" description="Helical" evidence="6">
    <location>
        <begin position="21"/>
        <end position="54"/>
    </location>
</feature>
<dbReference type="RefSeq" id="WP_331303604.1">
    <property type="nucleotide sequence ID" value="NZ_MLCA01000014.1"/>
</dbReference>
<keyword evidence="4 6" id="KW-1133">Transmembrane helix</keyword>
<dbReference type="PANTHER" id="PTHR47089">
    <property type="entry name" value="ABC TRANSPORTER, PERMEASE PROTEIN"/>
    <property type="match status" value="1"/>
</dbReference>
<dbReference type="Pfam" id="PF02653">
    <property type="entry name" value="BPD_transp_2"/>
    <property type="match status" value="1"/>
</dbReference>
<feature type="transmembrane region" description="Helical" evidence="6">
    <location>
        <begin position="247"/>
        <end position="269"/>
    </location>
</feature>
<evidence type="ECO:0000256" key="3">
    <source>
        <dbReference type="ARBA" id="ARBA00022692"/>
    </source>
</evidence>
<dbReference type="InterPro" id="IPR001851">
    <property type="entry name" value="ABC_transp_permease"/>
</dbReference>
<comment type="caution">
    <text evidence="7">The sequence shown here is derived from an EMBL/GenBank/DDBJ whole genome shotgun (WGS) entry which is preliminary data.</text>
</comment>
<feature type="transmembrane region" description="Helical" evidence="6">
    <location>
        <begin position="200"/>
        <end position="218"/>
    </location>
</feature>
<feature type="transmembrane region" description="Helical" evidence="6">
    <location>
        <begin position="117"/>
        <end position="141"/>
    </location>
</feature>
<accession>A0ABU7TUB4</accession>
<protein>
    <submittedName>
        <fullName evidence="7">Sugar ABC transporter permease</fullName>
    </submittedName>
</protein>
<dbReference type="CDD" id="cd06580">
    <property type="entry name" value="TM_PBP1_transp_TpRbsC_like"/>
    <property type="match status" value="1"/>
</dbReference>
<evidence type="ECO:0000313" key="8">
    <source>
        <dbReference type="Proteomes" id="UP001355206"/>
    </source>
</evidence>
<keyword evidence="3 6" id="KW-0812">Transmembrane</keyword>
<gene>
    <name evidence="7" type="ORF">MOTC310_24115</name>
</gene>
<sequence>MIPLTVEVTRRKSPSRWGMVIVPLLTVVLAVASAAVMFSAYGASPGAVLFGFFVEPLSSAYNLGEVAIKAGPLILIAQGLAIGFRAKVWNVGAEGQLIVGAVAATVVPVYLPDSDSALLLPAMIVLAAAAGMLWAAIAALLRTRFNASEIIVTLMLTEIARQLLYYAVMGPLRDPGGFSFPQSVPFQDAALFPTFGETRANVSILICVAATVSAWIFVTRSFAGFRLLIGGVSPDAARYAGFSQTQAVWVSLLLGGAAAGLAGVGEIAGPLGKLQPILTPGYGYAAIIVAFLGALNPIAIVLAGLFMAVIYVGGDNALATGQIPASAPAVLQSLLLVYYLACAFFVNNDIRVGFVRRVGAQA</sequence>
<evidence type="ECO:0000256" key="2">
    <source>
        <dbReference type="ARBA" id="ARBA00022475"/>
    </source>
</evidence>
<reference evidence="7 8" key="1">
    <citation type="journal article" date="2012" name="Genet. Mol. Biol.">
        <title>Analysis of 16S rRNA and mxaF genes revealing insights into Methylobacterium niche-specific plant association.</title>
        <authorList>
            <person name="Dourado M.N."/>
            <person name="Andreote F.D."/>
            <person name="Dini-Andreote F."/>
            <person name="Conti R."/>
            <person name="Araujo J.M."/>
            <person name="Araujo W.L."/>
        </authorList>
    </citation>
    <scope>NUCLEOTIDE SEQUENCE [LARGE SCALE GENOMIC DNA]</scope>
    <source>
        <strain evidence="7 8">TC3-10</strain>
    </source>
</reference>
<dbReference type="PANTHER" id="PTHR47089:SF1">
    <property type="entry name" value="GUANOSINE ABC TRANSPORTER PERMEASE PROTEIN NUPP"/>
    <property type="match status" value="1"/>
</dbReference>
<feature type="transmembrane region" description="Helical" evidence="6">
    <location>
        <begin position="325"/>
        <end position="347"/>
    </location>
</feature>
<feature type="transmembrane region" description="Helical" evidence="6">
    <location>
        <begin position="66"/>
        <end position="84"/>
    </location>
</feature>
<comment type="subcellular location">
    <subcellularLocation>
        <location evidence="1">Cell membrane</location>
        <topology evidence="1">Multi-pass membrane protein</topology>
    </subcellularLocation>
</comment>
<feature type="transmembrane region" description="Helical" evidence="6">
    <location>
        <begin position="91"/>
        <end position="111"/>
    </location>
</feature>
<name>A0ABU7TUB4_9HYPH</name>
<organism evidence="7 8">
    <name type="scientific">Methylobacterium oryzae</name>
    <dbReference type="NCBI Taxonomy" id="334852"/>
    <lineage>
        <taxon>Bacteria</taxon>
        <taxon>Pseudomonadati</taxon>
        <taxon>Pseudomonadota</taxon>
        <taxon>Alphaproteobacteria</taxon>
        <taxon>Hyphomicrobiales</taxon>
        <taxon>Methylobacteriaceae</taxon>
        <taxon>Methylobacterium</taxon>
    </lineage>
</organism>
<dbReference type="EMBL" id="MLCA01000014">
    <property type="protein sequence ID" value="MEE7493371.1"/>
    <property type="molecule type" value="Genomic_DNA"/>
</dbReference>
<keyword evidence="8" id="KW-1185">Reference proteome</keyword>
<keyword evidence="2" id="KW-1003">Cell membrane</keyword>